<comment type="catalytic activity">
    <reaction evidence="9 10">
        <text>N-terminal glycyl-[protein] + tetradecanoyl-CoA = N-tetradecanoylglycyl-[protein] + CoA + H(+)</text>
        <dbReference type="Rhea" id="RHEA:15521"/>
        <dbReference type="Rhea" id="RHEA-COMP:12666"/>
        <dbReference type="Rhea" id="RHEA-COMP:12667"/>
        <dbReference type="ChEBI" id="CHEBI:15378"/>
        <dbReference type="ChEBI" id="CHEBI:57287"/>
        <dbReference type="ChEBI" id="CHEBI:57385"/>
        <dbReference type="ChEBI" id="CHEBI:64723"/>
        <dbReference type="ChEBI" id="CHEBI:133050"/>
        <dbReference type="EC" id="2.3.1.97"/>
    </reaction>
</comment>
<dbReference type="SUPFAM" id="SSF55729">
    <property type="entry name" value="Acyl-CoA N-acyltransferases (Nat)"/>
    <property type="match status" value="2"/>
</dbReference>
<feature type="non-terminal residue" evidence="15">
    <location>
        <position position="434"/>
    </location>
</feature>
<feature type="domain" description="Glycylpeptide N-tetradecanoyltransferase N-terminal" evidence="13">
    <location>
        <begin position="92"/>
        <end position="134"/>
    </location>
</feature>
<evidence type="ECO:0000256" key="7">
    <source>
        <dbReference type="ARBA" id="ARBA00023136"/>
    </source>
</evidence>
<evidence type="ECO:0000313" key="15">
    <source>
        <dbReference type="EMBL" id="TKC35731.1"/>
    </source>
</evidence>
<feature type="compositionally biased region" description="Basic residues" evidence="12">
    <location>
        <begin position="29"/>
        <end position="40"/>
    </location>
</feature>
<evidence type="ECO:0000259" key="13">
    <source>
        <dbReference type="Pfam" id="PF01233"/>
    </source>
</evidence>
<feature type="region of interest" description="Disordered" evidence="12">
    <location>
        <begin position="1"/>
        <end position="57"/>
    </location>
</feature>
<evidence type="ECO:0000256" key="4">
    <source>
        <dbReference type="ARBA" id="ARBA00022490"/>
    </source>
</evidence>
<dbReference type="EMBL" id="RWIC01001452">
    <property type="protein sequence ID" value="TKC35731.1"/>
    <property type="molecule type" value="Genomic_DNA"/>
</dbReference>
<evidence type="ECO:0000256" key="12">
    <source>
        <dbReference type="SAM" id="MobiDB-lite"/>
    </source>
</evidence>
<comment type="subcellular location">
    <subcellularLocation>
        <location evidence="2">Cytoplasm</location>
        <location evidence="2">Cytosol</location>
    </subcellularLocation>
    <subcellularLocation>
        <location evidence="1">Membrane</location>
        <topology evidence="1">Peripheral membrane protein</topology>
    </subcellularLocation>
</comment>
<dbReference type="Pfam" id="PF01233">
    <property type="entry name" value="NMT"/>
    <property type="match status" value="2"/>
</dbReference>
<keyword evidence="7" id="KW-0472">Membrane</keyword>
<dbReference type="PANTHER" id="PTHR11377:SF7">
    <property type="entry name" value="GLYCYLPEPTIDE N-TETRADECANOYLTRANSFERASE 1"/>
    <property type="match status" value="1"/>
</dbReference>
<organism evidence="15 16">
    <name type="scientific">Monodon monoceros</name>
    <name type="common">Narwhal</name>
    <name type="synonym">Ceratodon monodon</name>
    <dbReference type="NCBI Taxonomy" id="40151"/>
    <lineage>
        <taxon>Eukaryota</taxon>
        <taxon>Metazoa</taxon>
        <taxon>Chordata</taxon>
        <taxon>Craniata</taxon>
        <taxon>Vertebrata</taxon>
        <taxon>Euteleostomi</taxon>
        <taxon>Mammalia</taxon>
        <taxon>Eutheria</taxon>
        <taxon>Laurasiatheria</taxon>
        <taxon>Artiodactyla</taxon>
        <taxon>Whippomorpha</taxon>
        <taxon>Cetacea</taxon>
        <taxon>Odontoceti</taxon>
        <taxon>Monodontidae</taxon>
        <taxon>Monodon</taxon>
    </lineage>
</organism>
<evidence type="ECO:0000256" key="3">
    <source>
        <dbReference type="ARBA" id="ARBA00009469"/>
    </source>
</evidence>
<dbReference type="InterPro" id="IPR022677">
    <property type="entry name" value="NMT_C"/>
</dbReference>
<proteinExistence type="inferred from homology"/>
<dbReference type="Pfam" id="PF02799">
    <property type="entry name" value="NMT_C"/>
    <property type="match status" value="1"/>
</dbReference>
<dbReference type="Gene3D" id="3.40.630.170">
    <property type="match status" value="1"/>
</dbReference>
<protein>
    <recommendedName>
        <fullName evidence="10">Glycylpeptide N-tetradecanoyltransferase</fullName>
        <ecNumber evidence="10">2.3.1.97</ecNumber>
    </recommendedName>
</protein>
<evidence type="ECO:0000313" key="16">
    <source>
        <dbReference type="Proteomes" id="UP000308365"/>
    </source>
</evidence>
<keyword evidence="5" id="KW-0597">Phosphoprotein</keyword>
<evidence type="ECO:0000256" key="5">
    <source>
        <dbReference type="ARBA" id="ARBA00022553"/>
    </source>
</evidence>
<keyword evidence="8 10" id="KW-0012">Acyltransferase</keyword>
<dbReference type="PROSITE" id="PS00975">
    <property type="entry name" value="NMT_1"/>
    <property type="match status" value="1"/>
</dbReference>
<evidence type="ECO:0000256" key="10">
    <source>
        <dbReference type="RuleBase" id="RU000586"/>
    </source>
</evidence>
<evidence type="ECO:0000256" key="11">
    <source>
        <dbReference type="RuleBase" id="RU004178"/>
    </source>
</evidence>
<comment type="similarity">
    <text evidence="3 11">Belongs to the NMT family.</text>
</comment>
<gene>
    <name evidence="15" type="ORF">EI555_010221</name>
</gene>
<dbReference type="PANTHER" id="PTHR11377">
    <property type="entry name" value="N-MYRISTOYL TRANSFERASE"/>
    <property type="match status" value="1"/>
</dbReference>
<dbReference type="PIRSF" id="PIRSF015892">
    <property type="entry name" value="N-myristl_transf"/>
    <property type="match status" value="1"/>
</dbReference>
<evidence type="ECO:0000256" key="6">
    <source>
        <dbReference type="ARBA" id="ARBA00022679"/>
    </source>
</evidence>
<evidence type="ECO:0000256" key="1">
    <source>
        <dbReference type="ARBA" id="ARBA00004170"/>
    </source>
</evidence>
<keyword evidence="6 10" id="KW-0808">Transferase</keyword>
<dbReference type="GO" id="GO:0016020">
    <property type="term" value="C:membrane"/>
    <property type="evidence" value="ECO:0007669"/>
    <property type="project" value="UniProtKB-SubCell"/>
</dbReference>
<evidence type="ECO:0000256" key="9">
    <source>
        <dbReference type="ARBA" id="ARBA00048276"/>
    </source>
</evidence>
<comment type="caution">
    <text evidence="15">The sequence shown here is derived from an EMBL/GenBank/DDBJ whole genome shotgun (WGS) entry which is preliminary data.</text>
</comment>
<evidence type="ECO:0000256" key="2">
    <source>
        <dbReference type="ARBA" id="ARBA00004514"/>
    </source>
</evidence>
<evidence type="ECO:0000259" key="14">
    <source>
        <dbReference type="Pfam" id="PF02799"/>
    </source>
</evidence>
<dbReference type="EC" id="2.3.1.97" evidence="10"/>
<feature type="domain" description="Glycylpeptide N-tetradecanoyltransferase N-terminal" evidence="13">
    <location>
        <begin position="166"/>
        <end position="233"/>
    </location>
</feature>
<dbReference type="AlphaFoldDB" id="A0A4U1EHI6"/>
<dbReference type="Proteomes" id="UP000308365">
    <property type="component" value="Unassembled WGS sequence"/>
</dbReference>
<feature type="compositionally biased region" description="Low complexity" evidence="12">
    <location>
        <begin position="7"/>
        <end position="23"/>
    </location>
</feature>
<evidence type="ECO:0000256" key="8">
    <source>
        <dbReference type="ARBA" id="ARBA00023315"/>
    </source>
</evidence>
<reference evidence="16" key="1">
    <citation type="journal article" date="2019" name="IScience">
        <title>Narwhal Genome Reveals Long-Term Low Genetic Diversity despite Current Large Abundance Size.</title>
        <authorList>
            <person name="Westbury M.V."/>
            <person name="Petersen B."/>
            <person name="Garde E."/>
            <person name="Heide-Jorgensen M.P."/>
            <person name="Lorenzen E.D."/>
        </authorList>
    </citation>
    <scope>NUCLEOTIDE SEQUENCE [LARGE SCALE GENOMIC DNA]</scope>
</reference>
<dbReference type="GO" id="GO:0004379">
    <property type="term" value="F:glycylpeptide N-tetradecanoyltransferase activity"/>
    <property type="evidence" value="ECO:0007669"/>
    <property type="project" value="UniProtKB-EC"/>
</dbReference>
<comment type="function">
    <text evidence="10">Adds a myristoyl group to the N-terminal glycine residue of certain cellular proteins.</text>
</comment>
<dbReference type="InterPro" id="IPR016181">
    <property type="entry name" value="Acyl_CoA_acyltransferase"/>
</dbReference>
<dbReference type="InterPro" id="IPR022678">
    <property type="entry name" value="NMT_CS"/>
</dbReference>
<sequence length="434" mass="49976">MEMAVSTAAIARMRRTTATTSPANDTGAKKKKKKQKKKKEKGRETDSAQDQPVKMNSLPAERIQEIQKATELFLSVPKLGEVVNMHGPVEPDKDNIRQEPYTLPQGFTWDALDQGDRGVLKELYILLNKNYVESMLSNWTTCSNLIIPQNFFCGLSGRLAGSPSGTVKLVGFIIAIPENIRIYDTEKKMVEINFLCVHKKLHSKRVAPVLMREITQRVHLEDIFQAVYTAGMHRSLNPRKLIEVKFSHLSRNMTMQRTMKFYQLPEIPKTAGPQPMGKKDIPIVHRLLTWYLKQFHHMPVRSQEEVEHWFYLQENITDTFVVESANGEVTDERSFYTLLSTIINHPTHKSLKAAYSFYNIHTQTPPLDLMSNALVLTNMKGFDMFNAVDLMENKTFLKKLKFSIGDSNLQYYLNNWKCPAWGQRRLGWCYSNQL</sequence>
<dbReference type="InterPro" id="IPR000903">
    <property type="entry name" value="NMT"/>
</dbReference>
<dbReference type="InterPro" id="IPR022676">
    <property type="entry name" value="NMT_N"/>
</dbReference>
<dbReference type="GO" id="GO:0005829">
    <property type="term" value="C:cytosol"/>
    <property type="evidence" value="ECO:0007669"/>
    <property type="project" value="UniProtKB-SubCell"/>
</dbReference>
<feature type="domain" description="Glycylpeptide N-tetradecanoyltransferase C-terminal" evidence="14">
    <location>
        <begin position="243"/>
        <end position="420"/>
    </location>
</feature>
<keyword evidence="4" id="KW-0963">Cytoplasm</keyword>
<accession>A0A4U1EHI6</accession>
<name>A0A4U1EHI6_MONMO</name>